<dbReference type="Pfam" id="PF00565">
    <property type="entry name" value="SNase"/>
    <property type="match status" value="1"/>
</dbReference>
<dbReference type="InterPro" id="IPR016071">
    <property type="entry name" value="Staphylococal_nuclease_OB-fold"/>
</dbReference>
<comment type="caution">
    <text evidence="4">The sequence shown here is derived from an EMBL/GenBank/DDBJ whole genome shotgun (WGS) entry which is preliminary data.</text>
</comment>
<gene>
    <name evidence="4" type="ORF">LX15_002245</name>
</gene>
<feature type="transmembrane region" description="Helical" evidence="2">
    <location>
        <begin position="20"/>
        <end position="39"/>
    </location>
</feature>
<feature type="region of interest" description="Disordered" evidence="1">
    <location>
        <begin position="186"/>
        <end position="243"/>
    </location>
</feature>
<dbReference type="SUPFAM" id="SSF50199">
    <property type="entry name" value="Staphylococcal nuclease"/>
    <property type="match status" value="1"/>
</dbReference>
<dbReference type="GO" id="GO:0004519">
    <property type="term" value="F:endonuclease activity"/>
    <property type="evidence" value="ECO:0007669"/>
    <property type="project" value="UniProtKB-KW"/>
</dbReference>
<name>A0ABT1HSQ8_STRSD</name>
<dbReference type="Proteomes" id="UP001205311">
    <property type="component" value="Unassembled WGS sequence"/>
</dbReference>
<keyword evidence="4" id="KW-0540">Nuclease</keyword>
<dbReference type="InterPro" id="IPR035437">
    <property type="entry name" value="SNase_OB-fold_sf"/>
</dbReference>
<proteinExistence type="predicted"/>
<evidence type="ECO:0000313" key="5">
    <source>
        <dbReference type="Proteomes" id="UP001205311"/>
    </source>
</evidence>
<dbReference type="SMART" id="SM00894">
    <property type="entry name" value="Excalibur"/>
    <property type="match status" value="1"/>
</dbReference>
<keyword evidence="2" id="KW-0812">Transmembrane</keyword>
<sequence>MSTRGSRRRTREKGSDDGSAAARGAALLVAVPLALAIAACSPSGNSASPTATSTPSGSSSSTTAPTATTTPPTAVAKVLGGDSFEISRPSGTRVVRLLGIAAPTATGGQAQCWAAEARAAAASLVEGKEITLDTGGKEEADPEGRLLARARLADGRDLAEALVAQGAARVVAGTLPADRAEALRKAEESARSARAGLWGEPCQGGTALPTPPPPATTPPPAPVATQPPPPPPAAHTPPPAPQVYYKNCAEVRAAGAAPLHRGDPGYAKHLDRDGDGVACER</sequence>
<feature type="compositionally biased region" description="Basic residues" evidence="1">
    <location>
        <begin position="1"/>
        <end position="11"/>
    </location>
</feature>
<feature type="compositionally biased region" description="Basic and acidic residues" evidence="1">
    <location>
        <begin position="260"/>
        <end position="281"/>
    </location>
</feature>
<feature type="domain" description="TNase-like" evidence="3">
    <location>
        <begin position="69"/>
        <end position="200"/>
    </location>
</feature>
<feature type="region of interest" description="Disordered" evidence="1">
    <location>
        <begin position="1"/>
        <end position="21"/>
    </location>
</feature>
<reference evidence="4 5" key="1">
    <citation type="submission" date="2022-06" db="EMBL/GenBank/DDBJ databases">
        <title>Genomic Encyclopedia of Archaeal and Bacterial Type Strains, Phase II (KMG-II): from individual species to whole genera.</title>
        <authorList>
            <person name="Goeker M."/>
        </authorList>
    </citation>
    <scope>NUCLEOTIDE SEQUENCE [LARGE SCALE GENOMIC DNA]</scope>
    <source>
        <strain evidence="4 5">DSM 40477</strain>
    </source>
</reference>
<dbReference type="Pfam" id="PF05901">
    <property type="entry name" value="Excalibur"/>
    <property type="match status" value="1"/>
</dbReference>
<dbReference type="PROSITE" id="PS50830">
    <property type="entry name" value="TNASE_3"/>
    <property type="match status" value="1"/>
</dbReference>
<organism evidence="4 5">
    <name type="scientific">Streptoalloteichus tenebrarius (strain ATCC 17920 / DSM 40477 / JCM 4838 / CBS 697.72 / NBRC 16177 / NCIMB 11028 / NRRL B-12390 / A12253. 1 / ISP 5477)</name>
    <name type="common">Streptomyces tenebrarius</name>
    <dbReference type="NCBI Taxonomy" id="1933"/>
    <lineage>
        <taxon>Bacteria</taxon>
        <taxon>Bacillati</taxon>
        <taxon>Actinomycetota</taxon>
        <taxon>Actinomycetes</taxon>
        <taxon>Pseudonocardiales</taxon>
        <taxon>Pseudonocardiaceae</taxon>
        <taxon>Streptoalloteichus</taxon>
    </lineage>
</organism>
<evidence type="ECO:0000256" key="2">
    <source>
        <dbReference type="SAM" id="Phobius"/>
    </source>
</evidence>
<dbReference type="SMART" id="SM00318">
    <property type="entry name" value="SNc"/>
    <property type="match status" value="1"/>
</dbReference>
<feature type="region of interest" description="Disordered" evidence="1">
    <location>
        <begin position="42"/>
        <end position="74"/>
    </location>
</feature>
<dbReference type="EMBL" id="JAMTCP010000009">
    <property type="protein sequence ID" value="MCP2258547.1"/>
    <property type="molecule type" value="Genomic_DNA"/>
</dbReference>
<keyword evidence="2" id="KW-1133">Transmembrane helix</keyword>
<feature type="compositionally biased region" description="Pro residues" evidence="1">
    <location>
        <begin position="209"/>
        <end position="241"/>
    </location>
</feature>
<dbReference type="InterPro" id="IPR008613">
    <property type="entry name" value="Excalibur_Ca-bd_domain"/>
</dbReference>
<dbReference type="Gene3D" id="2.40.50.90">
    <property type="match status" value="1"/>
</dbReference>
<keyword evidence="4" id="KW-0255">Endonuclease</keyword>
<keyword evidence="2" id="KW-0472">Membrane</keyword>
<evidence type="ECO:0000256" key="1">
    <source>
        <dbReference type="SAM" id="MobiDB-lite"/>
    </source>
</evidence>
<feature type="region of interest" description="Disordered" evidence="1">
    <location>
        <begin position="256"/>
        <end position="281"/>
    </location>
</feature>
<keyword evidence="5" id="KW-1185">Reference proteome</keyword>
<evidence type="ECO:0000313" key="4">
    <source>
        <dbReference type="EMBL" id="MCP2258547.1"/>
    </source>
</evidence>
<evidence type="ECO:0000259" key="3">
    <source>
        <dbReference type="PROSITE" id="PS50830"/>
    </source>
</evidence>
<protein>
    <submittedName>
        <fullName evidence="4">Endonuclease YncB, thermonuclease family</fullName>
    </submittedName>
</protein>
<keyword evidence="4" id="KW-0378">Hydrolase</keyword>
<accession>A0ABT1HSQ8</accession>